<evidence type="ECO:0000256" key="1">
    <source>
        <dbReference type="ARBA" id="ARBA00001554"/>
    </source>
</evidence>
<dbReference type="Proteomes" id="UP000515151">
    <property type="component" value="Chromosome 3"/>
</dbReference>
<dbReference type="GeneID" id="116200425"/>
<dbReference type="Pfam" id="PF01329">
    <property type="entry name" value="Pterin_4a"/>
    <property type="match status" value="1"/>
</dbReference>
<feature type="chain" id="PRO_5028154481" description="4a-hydroxytetrahydrobiopterin dehydratase" evidence="5">
    <location>
        <begin position="24"/>
        <end position="146"/>
    </location>
</feature>
<dbReference type="GO" id="GO:0008124">
    <property type="term" value="F:4-alpha-hydroxytetrahydrobiopterin dehydratase activity"/>
    <property type="evidence" value="ECO:0007669"/>
    <property type="project" value="UniProtKB-EC"/>
</dbReference>
<dbReference type="RefSeq" id="XP_031387132.1">
    <property type="nucleotide sequence ID" value="XM_031531272.1"/>
</dbReference>
<keyword evidence="4" id="KW-0456">Lyase</keyword>
<evidence type="ECO:0000313" key="7">
    <source>
        <dbReference type="RefSeq" id="XP_031387132.1"/>
    </source>
</evidence>
<dbReference type="InterPro" id="IPR001533">
    <property type="entry name" value="Pterin_deHydtase"/>
</dbReference>
<evidence type="ECO:0000256" key="5">
    <source>
        <dbReference type="SAM" id="SignalP"/>
    </source>
</evidence>
<evidence type="ECO:0000313" key="6">
    <source>
        <dbReference type="Proteomes" id="UP000515151"/>
    </source>
</evidence>
<keyword evidence="5" id="KW-0732">Signal</keyword>
<dbReference type="Gene3D" id="3.30.1360.20">
    <property type="entry name" value="Transcriptional coactivator/pterin dehydratase"/>
    <property type="match status" value="1"/>
</dbReference>
<dbReference type="GO" id="GO:0009536">
    <property type="term" value="C:plastid"/>
    <property type="evidence" value="ECO:0007669"/>
    <property type="project" value="TreeGrafter"/>
</dbReference>
<dbReference type="PANTHER" id="PTHR12599">
    <property type="entry name" value="PTERIN-4-ALPHA-CARBINOLAMINE DEHYDRATASE"/>
    <property type="match status" value="1"/>
</dbReference>
<gene>
    <name evidence="7" type="primary">LOC116200425</name>
</gene>
<dbReference type="SUPFAM" id="SSF55248">
    <property type="entry name" value="PCD-like"/>
    <property type="match status" value="1"/>
</dbReference>
<dbReference type="EC" id="4.2.1.96" evidence="3"/>
<dbReference type="InterPro" id="IPR036428">
    <property type="entry name" value="PCD_sf"/>
</dbReference>
<evidence type="ECO:0000256" key="2">
    <source>
        <dbReference type="ARBA" id="ARBA00006472"/>
    </source>
</evidence>
<sequence>MGKALVFLGLLAVGLLGLVGVSGFPAEDLVARLPGQPEVGFRSSSFAFAIENVVGWRLIDEDGGLKLQCLWKLRDFKCGVELINRIYKVVEPTGHFPSLHLEQPNQVRAELWTESIGGLSMNDFIVAAKIDLIKTSDLVPKKRIWA</sequence>
<keyword evidence="6" id="KW-1185">Reference proteome</keyword>
<feature type="signal peptide" evidence="5">
    <location>
        <begin position="1"/>
        <end position="23"/>
    </location>
</feature>
<proteinExistence type="inferred from homology"/>
<name>A0A6P8CRF7_PUNGR</name>
<accession>A0A6P8CRF7</accession>
<organism evidence="6 7">
    <name type="scientific">Punica granatum</name>
    <name type="common">Pomegranate</name>
    <dbReference type="NCBI Taxonomy" id="22663"/>
    <lineage>
        <taxon>Eukaryota</taxon>
        <taxon>Viridiplantae</taxon>
        <taxon>Streptophyta</taxon>
        <taxon>Embryophyta</taxon>
        <taxon>Tracheophyta</taxon>
        <taxon>Spermatophyta</taxon>
        <taxon>Magnoliopsida</taxon>
        <taxon>eudicotyledons</taxon>
        <taxon>Gunneridae</taxon>
        <taxon>Pentapetalae</taxon>
        <taxon>rosids</taxon>
        <taxon>malvids</taxon>
        <taxon>Myrtales</taxon>
        <taxon>Lythraceae</taxon>
        <taxon>Punica</taxon>
    </lineage>
</organism>
<reference evidence="6" key="1">
    <citation type="journal article" date="2020" name="Plant Biotechnol. J.">
        <title>The pomegranate (Punica granatum L.) draft genome dissects genetic divergence between soft- and hard-seeded cultivars.</title>
        <authorList>
            <person name="Luo X."/>
            <person name="Li H."/>
            <person name="Wu Z."/>
            <person name="Yao W."/>
            <person name="Zhao P."/>
            <person name="Cao D."/>
            <person name="Yu H."/>
            <person name="Li K."/>
            <person name="Poudel K."/>
            <person name="Zhao D."/>
            <person name="Zhang F."/>
            <person name="Xia X."/>
            <person name="Chen L."/>
            <person name="Wang Q."/>
            <person name="Jing D."/>
            <person name="Cao S."/>
        </authorList>
    </citation>
    <scope>NUCLEOTIDE SEQUENCE [LARGE SCALE GENOMIC DNA]</scope>
    <source>
        <strain evidence="6">cv. Tunisia</strain>
    </source>
</reference>
<reference evidence="7" key="2">
    <citation type="submission" date="2025-08" db="UniProtKB">
        <authorList>
            <consortium name="RefSeq"/>
        </authorList>
    </citation>
    <scope>IDENTIFICATION</scope>
    <source>
        <tissue evidence="7">Leaf</tissue>
    </source>
</reference>
<protein>
    <recommendedName>
        <fullName evidence="3">4a-hydroxytetrahydrobiopterin dehydratase</fullName>
        <ecNumber evidence="3">4.2.1.96</ecNumber>
    </recommendedName>
</protein>
<dbReference type="PANTHER" id="PTHR12599:SF8">
    <property type="entry name" value="PTERIN-4-ALPHA-CARBINOLAMINE DEHYDRATASE, CHLOROPLASTIC-RELATED"/>
    <property type="match status" value="1"/>
</dbReference>
<dbReference type="OrthoDB" id="277398at2759"/>
<dbReference type="AlphaFoldDB" id="A0A6P8CRF7"/>
<comment type="similarity">
    <text evidence="2">Belongs to the pterin-4-alpha-carbinolamine dehydratase family.</text>
</comment>
<dbReference type="GO" id="GO:0006729">
    <property type="term" value="P:tetrahydrobiopterin biosynthetic process"/>
    <property type="evidence" value="ECO:0007669"/>
    <property type="project" value="InterPro"/>
</dbReference>
<comment type="catalytic activity">
    <reaction evidence="1">
        <text>(4aS,6R)-4a-hydroxy-L-erythro-5,6,7,8-tetrahydrobiopterin = (6R)-L-erythro-6,7-dihydrobiopterin + H2O</text>
        <dbReference type="Rhea" id="RHEA:11920"/>
        <dbReference type="ChEBI" id="CHEBI:15377"/>
        <dbReference type="ChEBI" id="CHEBI:15642"/>
        <dbReference type="ChEBI" id="CHEBI:43120"/>
        <dbReference type="EC" id="4.2.1.96"/>
    </reaction>
</comment>
<evidence type="ECO:0000256" key="4">
    <source>
        <dbReference type="ARBA" id="ARBA00023239"/>
    </source>
</evidence>
<evidence type="ECO:0000256" key="3">
    <source>
        <dbReference type="ARBA" id="ARBA00013252"/>
    </source>
</evidence>